<reference evidence="3 4" key="1">
    <citation type="submission" date="2021-03" db="EMBL/GenBank/DDBJ databases">
        <title>Genomic Encyclopedia of Type Strains, Phase IV (KMG-IV): sequencing the most valuable type-strain genomes for metagenomic binning, comparative biology and taxonomic classification.</title>
        <authorList>
            <person name="Goeker M."/>
        </authorList>
    </citation>
    <scope>NUCLEOTIDE SEQUENCE [LARGE SCALE GENOMIC DNA]</scope>
    <source>
        <strain evidence="3 4">DSM 26048</strain>
    </source>
</reference>
<keyword evidence="2" id="KW-0732">Signal</keyword>
<gene>
    <name evidence="3" type="ORF">J2Z66_005679</name>
</gene>
<feature type="signal peptide" evidence="2">
    <location>
        <begin position="1"/>
        <end position="24"/>
    </location>
</feature>
<proteinExistence type="predicted"/>
<dbReference type="EMBL" id="JAGGLB010000023">
    <property type="protein sequence ID" value="MBP1994053.1"/>
    <property type="molecule type" value="Genomic_DNA"/>
</dbReference>
<organism evidence="3 4">
    <name type="scientific">Paenibacillus eucommiae</name>
    <dbReference type="NCBI Taxonomy" id="1355755"/>
    <lineage>
        <taxon>Bacteria</taxon>
        <taxon>Bacillati</taxon>
        <taxon>Bacillota</taxon>
        <taxon>Bacilli</taxon>
        <taxon>Bacillales</taxon>
        <taxon>Paenibacillaceae</taxon>
        <taxon>Paenibacillus</taxon>
    </lineage>
</organism>
<evidence type="ECO:0000256" key="2">
    <source>
        <dbReference type="SAM" id="SignalP"/>
    </source>
</evidence>
<dbReference type="PROSITE" id="PS51257">
    <property type="entry name" value="PROKAR_LIPOPROTEIN"/>
    <property type="match status" value="1"/>
</dbReference>
<accession>A0ABS4J2L1</accession>
<keyword evidence="4" id="KW-1185">Reference proteome</keyword>
<dbReference type="RefSeq" id="WP_209975917.1">
    <property type="nucleotide sequence ID" value="NZ_JAGGLB010000023.1"/>
</dbReference>
<evidence type="ECO:0000313" key="4">
    <source>
        <dbReference type="Proteomes" id="UP001519287"/>
    </source>
</evidence>
<evidence type="ECO:0000313" key="3">
    <source>
        <dbReference type="EMBL" id="MBP1994053.1"/>
    </source>
</evidence>
<evidence type="ECO:0008006" key="5">
    <source>
        <dbReference type="Google" id="ProtNLM"/>
    </source>
</evidence>
<protein>
    <recommendedName>
        <fullName evidence="5">Lipoprotein</fullName>
    </recommendedName>
</protein>
<comment type="caution">
    <text evidence="3">The sequence shown here is derived from an EMBL/GenBank/DDBJ whole genome shotgun (WGS) entry which is preliminary data.</text>
</comment>
<feature type="compositionally biased region" description="Low complexity" evidence="1">
    <location>
        <begin position="41"/>
        <end position="52"/>
    </location>
</feature>
<evidence type="ECO:0000256" key="1">
    <source>
        <dbReference type="SAM" id="MobiDB-lite"/>
    </source>
</evidence>
<feature type="chain" id="PRO_5045761973" description="Lipoprotein" evidence="2">
    <location>
        <begin position="25"/>
        <end position="203"/>
    </location>
</feature>
<dbReference type="Proteomes" id="UP001519287">
    <property type="component" value="Unassembled WGS sequence"/>
</dbReference>
<feature type="region of interest" description="Disordered" evidence="1">
    <location>
        <begin position="21"/>
        <end position="73"/>
    </location>
</feature>
<feature type="compositionally biased region" description="Basic and acidic residues" evidence="1">
    <location>
        <begin position="53"/>
        <end position="68"/>
    </location>
</feature>
<name>A0ABS4J2L1_9BACL</name>
<sequence length="203" mass="21910">MKKSLFLWIALIVIIAGCSTPSTKETGATTTPSASPETNVTESPSASTSPSPEVKETEKPEQSKDNNAKGKSKLSKNEELALEYVNVFLNGEDKEAKDKFVKDHVVPEIQPVFEMAAALGGGPADQGDSTYVNPLVMESVNYDTDGEKAEVILIQADEGKELMIMIIEGKLAMAFNNENSGSEMMEGYADIRAKFKTPAKAEK</sequence>
<feature type="compositionally biased region" description="Polar residues" evidence="1">
    <location>
        <begin position="21"/>
        <end position="40"/>
    </location>
</feature>